<accession>A0A5B7DUR8</accession>
<evidence type="ECO:0000313" key="2">
    <source>
        <dbReference type="EMBL" id="MPC24694.1"/>
    </source>
</evidence>
<protein>
    <submittedName>
        <fullName evidence="2">Uncharacterized protein</fullName>
    </submittedName>
</protein>
<dbReference type="AlphaFoldDB" id="A0A5B7DUR8"/>
<evidence type="ECO:0000313" key="3">
    <source>
        <dbReference type="Proteomes" id="UP000324222"/>
    </source>
</evidence>
<sequence length="136" mass="15405">MARGSKTVPSFMLIGKVITPAEKIRLGSERRSSPPASVKRSTTFENQSCSESRDITHFRRKFSLRILAARLGWRCRKRWDQAWSGSPLGKTVSRPLACRMCWTMSSMSSLRRANPSTSQIVSHSVKRLNSLDGYKE</sequence>
<feature type="region of interest" description="Disordered" evidence="1">
    <location>
        <begin position="25"/>
        <end position="45"/>
    </location>
</feature>
<comment type="caution">
    <text evidence="2">The sequence shown here is derived from an EMBL/GenBank/DDBJ whole genome shotgun (WGS) entry which is preliminary data.</text>
</comment>
<reference evidence="2 3" key="1">
    <citation type="submission" date="2019-05" db="EMBL/GenBank/DDBJ databases">
        <title>Another draft genome of Portunus trituberculatus and its Hox gene families provides insights of decapod evolution.</title>
        <authorList>
            <person name="Jeong J.-H."/>
            <person name="Song I."/>
            <person name="Kim S."/>
            <person name="Choi T."/>
            <person name="Kim D."/>
            <person name="Ryu S."/>
            <person name="Kim W."/>
        </authorList>
    </citation>
    <scope>NUCLEOTIDE SEQUENCE [LARGE SCALE GENOMIC DNA]</scope>
    <source>
        <tissue evidence="2">Muscle</tissue>
    </source>
</reference>
<keyword evidence="3" id="KW-1185">Reference proteome</keyword>
<evidence type="ECO:0000256" key="1">
    <source>
        <dbReference type="SAM" id="MobiDB-lite"/>
    </source>
</evidence>
<gene>
    <name evidence="2" type="ORF">E2C01_017783</name>
</gene>
<dbReference type="Proteomes" id="UP000324222">
    <property type="component" value="Unassembled WGS sequence"/>
</dbReference>
<dbReference type="EMBL" id="VSRR010001363">
    <property type="protein sequence ID" value="MPC24694.1"/>
    <property type="molecule type" value="Genomic_DNA"/>
</dbReference>
<name>A0A5B7DUR8_PORTR</name>
<organism evidence="2 3">
    <name type="scientific">Portunus trituberculatus</name>
    <name type="common">Swimming crab</name>
    <name type="synonym">Neptunus trituberculatus</name>
    <dbReference type="NCBI Taxonomy" id="210409"/>
    <lineage>
        <taxon>Eukaryota</taxon>
        <taxon>Metazoa</taxon>
        <taxon>Ecdysozoa</taxon>
        <taxon>Arthropoda</taxon>
        <taxon>Crustacea</taxon>
        <taxon>Multicrustacea</taxon>
        <taxon>Malacostraca</taxon>
        <taxon>Eumalacostraca</taxon>
        <taxon>Eucarida</taxon>
        <taxon>Decapoda</taxon>
        <taxon>Pleocyemata</taxon>
        <taxon>Brachyura</taxon>
        <taxon>Eubrachyura</taxon>
        <taxon>Portunoidea</taxon>
        <taxon>Portunidae</taxon>
        <taxon>Portuninae</taxon>
        <taxon>Portunus</taxon>
    </lineage>
</organism>
<proteinExistence type="predicted"/>